<dbReference type="NCBIfam" id="NF006367">
    <property type="entry name" value="PRK08591.1"/>
    <property type="match status" value="1"/>
</dbReference>
<dbReference type="InterPro" id="IPR011761">
    <property type="entry name" value="ATP-grasp"/>
</dbReference>
<dbReference type="GO" id="GO:0016874">
    <property type="term" value="F:ligase activity"/>
    <property type="evidence" value="ECO:0007669"/>
    <property type="project" value="UniProtKB-KW"/>
</dbReference>
<reference evidence="6" key="1">
    <citation type="submission" date="2020-05" db="EMBL/GenBank/DDBJ databases">
        <authorList>
            <person name="Chiriac C."/>
            <person name="Salcher M."/>
            <person name="Ghai R."/>
            <person name="Kavagutti S V."/>
        </authorList>
    </citation>
    <scope>NUCLEOTIDE SEQUENCE</scope>
</reference>
<dbReference type="FunFam" id="3.40.50.20:FF:000010">
    <property type="entry name" value="Propionyl-CoA carboxylase subunit alpha"/>
    <property type="match status" value="1"/>
</dbReference>
<dbReference type="InterPro" id="IPR051602">
    <property type="entry name" value="ACC_Biotin_Carboxylase"/>
</dbReference>
<evidence type="ECO:0000256" key="2">
    <source>
        <dbReference type="ARBA" id="ARBA00022741"/>
    </source>
</evidence>
<dbReference type="InterPro" id="IPR005481">
    <property type="entry name" value="BC-like_N"/>
</dbReference>
<dbReference type="InterPro" id="IPR016185">
    <property type="entry name" value="PreATP-grasp_dom_sf"/>
</dbReference>
<dbReference type="PANTHER" id="PTHR48095:SF2">
    <property type="entry name" value="BIOTIN CARBOXYLASE, CHLOROPLASTIC"/>
    <property type="match status" value="1"/>
</dbReference>
<dbReference type="InterPro" id="IPR005479">
    <property type="entry name" value="CPAse_ATP-bd"/>
</dbReference>
<dbReference type="GO" id="GO:0046872">
    <property type="term" value="F:metal ion binding"/>
    <property type="evidence" value="ECO:0007669"/>
    <property type="project" value="InterPro"/>
</dbReference>
<dbReference type="PROSITE" id="PS50975">
    <property type="entry name" value="ATP_GRASP"/>
    <property type="match status" value="1"/>
</dbReference>
<evidence type="ECO:0000313" key="7">
    <source>
        <dbReference type="EMBL" id="CAB4868520.1"/>
    </source>
</evidence>
<keyword evidence="1" id="KW-0436">Ligase</keyword>
<evidence type="ECO:0000313" key="8">
    <source>
        <dbReference type="EMBL" id="CAB5024500.1"/>
    </source>
</evidence>
<dbReference type="EMBL" id="CAEZWW010000165">
    <property type="protein sequence ID" value="CAB4680953.1"/>
    <property type="molecule type" value="Genomic_DNA"/>
</dbReference>
<dbReference type="PROSITE" id="PS50979">
    <property type="entry name" value="BC"/>
    <property type="match status" value="1"/>
</dbReference>
<dbReference type="SUPFAM" id="SSF52440">
    <property type="entry name" value="PreATP-grasp domain"/>
    <property type="match status" value="1"/>
</dbReference>
<dbReference type="FunFam" id="3.30.1490.20:FF:000018">
    <property type="entry name" value="Biotin carboxylase"/>
    <property type="match status" value="1"/>
</dbReference>
<dbReference type="InterPro" id="IPR005482">
    <property type="entry name" value="Biotin_COase_C"/>
</dbReference>
<dbReference type="Gene3D" id="3.30.470.20">
    <property type="entry name" value="ATP-grasp fold, B domain"/>
    <property type="match status" value="1"/>
</dbReference>
<dbReference type="EMBL" id="CAFBLV010000077">
    <property type="protein sequence ID" value="CAB4868520.1"/>
    <property type="molecule type" value="Genomic_DNA"/>
</dbReference>
<dbReference type="AlphaFoldDB" id="A0A6J6N8P7"/>
<organism evidence="6">
    <name type="scientific">freshwater metagenome</name>
    <dbReference type="NCBI Taxonomy" id="449393"/>
    <lineage>
        <taxon>unclassified sequences</taxon>
        <taxon>metagenomes</taxon>
        <taxon>ecological metagenomes</taxon>
    </lineage>
</organism>
<dbReference type="PROSITE" id="PS00866">
    <property type="entry name" value="CPSASE_1"/>
    <property type="match status" value="1"/>
</dbReference>
<dbReference type="SMART" id="SM00878">
    <property type="entry name" value="Biotin_carb_C"/>
    <property type="match status" value="1"/>
</dbReference>
<evidence type="ECO:0000313" key="6">
    <source>
        <dbReference type="EMBL" id="CAB4680953.1"/>
    </source>
</evidence>
<dbReference type="InterPro" id="IPR011764">
    <property type="entry name" value="Biotin_carboxylation_dom"/>
</dbReference>
<accession>A0A6J6N8P7</accession>
<gene>
    <name evidence="6" type="ORF">UFOPK2310_01224</name>
    <name evidence="7" type="ORF">UFOPK3425_00511</name>
    <name evidence="8" type="ORF">UFOPK4092_01128</name>
</gene>
<protein>
    <submittedName>
        <fullName evidence="6">Unannotated protein</fullName>
    </submittedName>
</protein>
<evidence type="ECO:0000259" key="5">
    <source>
        <dbReference type="PROSITE" id="PS50979"/>
    </source>
</evidence>
<feature type="domain" description="ATP-grasp" evidence="4">
    <location>
        <begin position="119"/>
        <end position="316"/>
    </location>
</feature>
<keyword evidence="2" id="KW-0547">Nucleotide-binding</keyword>
<sequence length="442" mass="47174">MKKLLIANRGEIAVRIIRAARELGIETVAVASEADAEALHARAADTCIVIGPAAASKSYLNEQLILDAALSVGADAIHPGYGFLSERAAFAQAVIDAGLTWVGPNPSSITQMGDKAQAIKTALAAGVPTIPGSNGPVASVDEAVEVAARTGYPLVIKASAGGGGKGIRVAADEAELRSLIPIAQAESLAAFGSDEVYIERMVTGAKHIEVQVFGDGETFVHLGERECSVQRRRQKLIEETPAPLLPAAVRAEICSAAVALAAAVKYHGAGTVEFLYEPKTSGYYFIEMNTRIQVEHPITEAVTGIDLVVEQLRVAAGEKLSFTQEDVMARGHAIEIRLNAEDPSFQFMPSPGYLEKFNLPSGPFIRIDSGFTVGDTITPYYDSLLAKVISWGRTREESLSRMRRALHEMEVVGVKTTSSFLLQVIDSPGFIDGSYDTLFLES</sequence>
<dbReference type="Pfam" id="PF02786">
    <property type="entry name" value="CPSase_L_D2"/>
    <property type="match status" value="1"/>
</dbReference>
<dbReference type="PANTHER" id="PTHR48095">
    <property type="entry name" value="PYRUVATE CARBOXYLASE SUBUNIT A"/>
    <property type="match status" value="1"/>
</dbReference>
<evidence type="ECO:0000259" key="4">
    <source>
        <dbReference type="PROSITE" id="PS50975"/>
    </source>
</evidence>
<name>A0A6J6N8P7_9ZZZZ</name>
<evidence type="ECO:0000256" key="3">
    <source>
        <dbReference type="ARBA" id="ARBA00022840"/>
    </source>
</evidence>
<dbReference type="EMBL" id="CAFBPJ010000141">
    <property type="protein sequence ID" value="CAB5024500.1"/>
    <property type="molecule type" value="Genomic_DNA"/>
</dbReference>
<dbReference type="InterPro" id="IPR011054">
    <property type="entry name" value="Rudment_hybrid_motif"/>
</dbReference>
<proteinExistence type="predicted"/>
<dbReference type="Pfam" id="PF00289">
    <property type="entry name" value="Biotin_carb_N"/>
    <property type="match status" value="1"/>
</dbReference>
<dbReference type="Pfam" id="PF02785">
    <property type="entry name" value="Biotin_carb_C"/>
    <property type="match status" value="1"/>
</dbReference>
<feature type="domain" description="Biotin carboxylation" evidence="5">
    <location>
        <begin position="1"/>
        <end position="442"/>
    </location>
</feature>
<dbReference type="PROSITE" id="PS00867">
    <property type="entry name" value="CPSASE_2"/>
    <property type="match status" value="1"/>
</dbReference>
<dbReference type="GO" id="GO:0005524">
    <property type="term" value="F:ATP binding"/>
    <property type="evidence" value="ECO:0007669"/>
    <property type="project" value="UniProtKB-KW"/>
</dbReference>
<dbReference type="SUPFAM" id="SSF56059">
    <property type="entry name" value="Glutathione synthetase ATP-binding domain-like"/>
    <property type="match status" value="1"/>
</dbReference>
<dbReference type="SUPFAM" id="SSF51246">
    <property type="entry name" value="Rudiment single hybrid motif"/>
    <property type="match status" value="1"/>
</dbReference>
<evidence type="ECO:0000256" key="1">
    <source>
        <dbReference type="ARBA" id="ARBA00022598"/>
    </source>
</evidence>
<keyword evidence="3" id="KW-0067">ATP-binding</keyword>